<reference evidence="1" key="2">
    <citation type="journal article" date="2015" name="Data Brief">
        <title>Shoot transcriptome of the giant reed, Arundo donax.</title>
        <authorList>
            <person name="Barrero R.A."/>
            <person name="Guerrero F.D."/>
            <person name="Moolhuijzen P."/>
            <person name="Goolsby J.A."/>
            <person name="Tidwell J."/>
            <person name="Bellgard S.E."/>
            <person name="Bellgard M.I."/>
        </authorList>
    </citation>
    <scope>NUCLEOTIDE SEQUENCE</scope>
    <source>
        <tissue evidence="1">Shoot tissue taken approximately 20 cm above the soil surface</tissue>
    </source>
</reference>
<dbReference type="EMBL" id="GBRH01283107">
    <property type="protein sequence ID" value="JAD14788.1"/>
    <property type="molecule type" value="Transcribed_RNA"/>
</dbReference>
<sequence length="132" mass="14806">MVKQSGAVHHLMVRDTSCPNCLSCYNCLLHSQWSSRVVTQYADDTIIHRYLFSFSCYNCLLMITLGARGTEPRVPKHWKGLHHPQFVGVLVMDMHAPPRSQTLPEQVHMVGIVSKCVSSSMDTCRQHPPSGG</sequence>
<organism evidence="1">
    <name type="scientific">Arundo donax</name>
    <name type="common">Giant reed</name>
    <name type="synonym">Donax arundinaceus</name>
    <dbReference type="NCBI Taxonomy" id="35708"/>
    <lineage>
        <taxon>Eukaryota</taxon>
        <taxon>Viridiplantae</taxon>
        <taxon>Streptophyta</taxon>
        <taxon>Embryophyta</taxon>
        <taxon>Tracheophyta</taxon>
        <taxon>Spermatophyta</taxon>
        <taxon>Magnoliopsida</taxon>
        <taxon>Liliopsida</taxon>
        <taxon>Poales</taxon>
        <taxon>Poaceae</taxon>
        <taxon>PACMAD clade</taxon>
        <taxon>Arundinoideae</taxon>
        <taxon>Arundineae</taxon>
        <taxon>Arundo</taxon>
    </lineage>
</organism>
<proteinExistence type="predicted"/>
<dbReference type="AlphaFoldDB" id="A0A0A8XQ42"/>
<protein>
    <submittedName>
        <fullName evidence="1">Uncharacterized protein</fullName>
    </submittedName>
</protein>
<reference evidence="1" key="1">
    <citation type="submission" date="2014-09" db="EMBL/GenBank/DDBJ databases">
        <authorList>
            <person name="Magalhaes I.L.F."/>
            <person name="Oliveira U."/>
            <person name="Santos F.R."/>
            <person name="Vidigal T.H.D.A."/>
            <person name="Brescovit A.D."/>
            <person name="Santos A.J."/>
        </authorList>
    </citation>
    <scope>NUCLEOTIDE SEQUENCE</scope>
    <source>
        <tissue evidence="1">Shoot tissue taken approximately 20 cm above the soil surface</tissue>
    </source>
</reference>
<name>A0A0A8XQ42_ARUDO</name>
<evidence type="ECO:0000313" key="1">
    <source>
        <dbReference type="EMBL" id="JAD14788.1"/>
    </source>
</evidence>
<accession>A0A0A8XQ42</accession>